<gene>
    <name evidence="1" type="ORF">AD952_13445</name>
</gene>
<evidence type="ECO:0000313" key="1">
    <source>
        <dbReference type="EMBL" id="KXV70250.1"/>
    </source>
</evidence>
<comment type="caution">
    <text evidence="1">The sequence shown here is derived from an EMBL/GenBank/DDBJ whole genome shotgun (WGS) entry which is preliminary data.</text>
</comment>
<protein>
    <submittedName>
        <fullName evidence="1">Uncharacterized protein</fullName>
    </submittedName>
</protein>
<accession>A0A149UQJ3</accession>
<name>A0A149UQJ3_9PROT</name>
<dbReference type="PATRIC" id="fig|178900.6.peg.3065"/>
<organism evidence="1 2">
    <name type="scientific">Acetobacter cerevisiae</name>
    <dbReference type="NCBI Taxonomy" id="178900"/>
    <lineage>
        <taxon>Bacteria</taxon>
        <taxon>Pseudomonadati</taxon>
        <taxon>Pseudomonadota</taxon>
        <taxon>Alphaproteobacteria</taxon>
        <taxon>Acetobacterales</taxon>
        <taxon>Acetobacteraceae</taxon>
        <taxon>Acetobacter</taxon>
    </lineage>
</organism>
<reference evidence="1 2" key="1">
    <citation type="submission" date="2015-06" db="EMBL/GenBank/DDBJ databases">
        <title>Improved classification and identification of acetic acid bacteria using matrix-assisted laser desorption/ionization time-of-flight mass spectrometry; Gluconobacter nephelii and Gluconobacter uchimurae are later heterotypic synonyms of Gluconobacter japonicus and Gluconobacter oxydans, respectively.</title>
        <authorList>
            <person name="Li L."/>
            <person name="Cleenwerck I."/>
            <person name="De Vuyst L."/>
            <person name="Vandamme P."/>
        </authorList>
    </citation>
    <scope>NUCLEOTIDE SEQUENCE [LARGE SCALE GENOMIC DNA]</scope>
    <source>
        <strain evidence="1 2">LMG 1608</strain>
    </source>
</reference>
<dbReference type="EMBL" id="LHZY01000083">
    <property type="protein sequence ID" value="KXV70250.1"/>
    <property type="molecule type" value="Genomic_DNA"/>
</dbReference>
<dbReference type="AlphaFoldDB" id="A0A149UQJ3"/>
<evidence type="ECO:0000313" key="2">
    <source>
        <dbReference type="Proteomes" id="UP000075312"/>
    </source>
</evidence>
<dbReference type="Proteomes" id="UP000075312">
    <property type="component" value="Unassembled WGS sequence"/>
</dbReference>
<proteinExistence type="predicted"/>
<sequence>MGRCRYARKSLRASWRESSPCLAPIITAENTAGTIAGPIGRIAVVMEAHVMPLNLQTGTAICTTFVLVVIMTDMLPA</sequence>